<evidence type="ECO:0000256" key="2">
    <source>
        <dbReference type="ARBA" id="ARBA00023136"/>
    </source>
</evidence>
<name>A0A2A5B3L8_9GAMM</name>
<evidence type="ECO:0000256" key="4">
    <source>
        <dbReference type="SAM" id="SignalP"/>
    </source>
</evidence>
<evidence type="ECO:0000313" key="5">
    <source>
        <dbReference type="EMBL" id="PCJ25921.1"/>
    </source>
</evidence>
<organism evidence="5 6">
    <name type="scientific">SAR86 cluster bacterium</name>
    <dbReference type="NCBI Taxonomy" id="2030880"/>
    <lineage>
        <taxon>Bacteria</taxon>
        <taxon>Pseudomonadati</taxon>
        <taxon>Pseudomonadota</taxon>
        <taxon>Gammaproteobacteria</taxon>
        <taxon>SAR86 cluster</taxon>
    </lineage>
</organism>
<evidence type="ECO:0000313" key="6">
    <source>
        <dbReference type="Proteomes" id="UP000218327"/>
    </source>
</evidence>
<dbReference type="GO" id="GO:0009279">
    <property type="term" value="C:cell outer membrane"/>
    <property type="evidence" value="ECO:0007669"/>
    <property type="project" value="UniProtKB-SubCell"/>
</dbReference>
<keyword evidence="2" id="KW-0472">Membrane</keyword>
<comment type="subcellular location">
    <subcellularLocation>
        <location evidence="1">Cell outer membrane</location>
    </subcellularLocation>
</comment>
<feature type="chain" id="PRO_5012630598" description="TonB-dependent receptor" evidence="4">
    <location>
        <begin position="26"/>
        <end position="302"/>
    </location>
</feature>
<keyword evidence="3" id="KW-0998">Cell outer membrane</keyword>
<dbReference type="PANTHER" id="PTHR47234:SF1">
    <property type="entry name" value="TONB-DEPENDENT RECEPTOR"/>
    <property type="match status" value="1"/>
</dbReference>
<accession>A0A2A5B3L8</accession>
<dbReference type="EMBL" id="NVVJ01000014">
    <property type="protein sequence ID" value="PCJ25921.1"/>
    <property type="molecule type" value="Genomic_DNA"/>
</dbReference>
<keyword evidence="4" id="KW-0732">Signal</keyword>
<dbReference type="InterPro" id="IPR036942">
    <property type="entry name" value="Beta-barrel_TonB_sf"/>
</dbReference>
<reference evidence="6" key="1">
    <citation type="submission" date="2017-08" db="EMBL/GenBank/DDBJ databases">
        <title>A dynamic microbial community with high functional redundancy inhabits the cold, oxic subseafloor aquifer.</title>
        <authorList>
            <person name="Tully B.J."/>
            <person name="Wheat C.G."/>
            <person name="Glazer B.T."/>
            <person name="Huber J.A."/>
        </authorList>
    </citation>
    <scope>NUCLEOTIDE SEQUENCE [LARGE SCALE GENOMIC DNA]</scope>
</reference>
<comment type="caution">
    <text evidence="5">The sequence shown here is derived from an EMBL/GenBank/DDBJ whole genome shotgun (WGS) entry which is preliminary data.</text>
</comment>
<evidence type="ECO:0008006" key="7">
    <source>
        <dbReference type="Google" id="ProtNLM"/>
    </source>
</evidence>
<evidence type="ECO:0000256" key="1">
    <source>
        <dbReference type="ARBA" id="ARBA00004442"/>
    </source>
</evidence>
<proteinExistence type="predicted"/>
<protein>
    <recommendedName>
        <fullName evidence="7">TonB-dependent receptor</fullName>
    </recommendedName>
</protein>
<dbReference type="Gene3D" id="2.40.170.20">
    <property type="entry name" value="TonB-dependent receptor, beta-barrel domain"/>
    <property type="match status" value="1"/>
</dbReference>
<gene>
    <name evidence="5" type="ORF">COA96_06655</name>
</gene>
<dbReference type="SUPFAM" id="SSF56935">
    <property type="entry name" value="Porins"/>
    <property type="match status" value="1"/>
</dbReference>
<feature type="signal peptide" evidence="4">
    <location>
        <begin position="1"/>
        <end position="25"/>
    </location>
</feature>
<evidence type="ECO:0000256" key="3">
    <source>
        <dbReference type="ARBA" id="ARBA00023237"/>
    </source>
</evidence>
<dbReference type="PANTHER" id="PTHR47234">
    <property type="match status" value="1"/>
</dbReference>
<dbReference type="AlphaFoldDB" id="A0A2A5B3L8"/>
<dbReference type="Proteomes" id="UP000218327">
    <property type="component" value="Unassembled WGS sequence"/>
</dbReference>
<sequence>MRLKLPQIAPVLLAGFFLQGPSAVAQIDSTIADNSNTTSFRVSPGSVFTENMPQLSIVRSVEEKDFQGAVVEDALNFNLGLQLEPLSGLNIRADVWRMQVDQGPSANIDSSDWHSNLPKLYLDDSQINEFNLENPLLGSNIESNGFDVGASYVWNTSKFGQFTLSSKTTYVQDFENNGGLLDFVGSDIASIDERLVSPELQSSLMLTWQFGNHTASAITNYFDSYKDISELDIDEINDLVDSITTFDLQYGYSVKTGSKDRAVISFGIRNIFNEKTSQILNSTTRILDQNGRVAYGSIKYQF</sequence>